<evidence type="ECO:0008006" key="3">
    <source>
        <dbReference type="Google" id="ProtNLM"/>
    </source>
</evidence>
<evidence type="ECO:0000313" key="2">
    <source>
        <dbReference type="Proteomes" id="UP001432027"/>
    </source>
</evidence>
<dbReference type="AlphaFoldDB" id="A0AAV5TLJ0"/>
<dbReference type="GO" id="GO:0003700">
    <property type="term" value="F:DNA-binding transcription factor activity"/>
    <property type="evidence" value="ECO:0007669"/>
    <property type="project" value="TreeGrafter"/>
</dbReference>
<name>A0AAV5TLJ0_9BILA</name>
<reference evidence="1" key="1">
    <citation type="submission" date="2023-10" db="EMBL/GenBank/DDBJ databases">
        <title>Genome assembly of Pristionchus species.</title>
        <authorList>
            <person name="Yoshida K."/>
            <person name="Sommer R.J."/>
        </authorList>
    </citation>
    <scope>NUCLEOTIDE SEQUENCE</scope>
    <source>
        <strain evidence="1">RS0144</strain>
    </source>
</reference>
<dbReference type="EMBL" id="BTSX01000004">
    <property type="protein sequence ID" value="GMS95057.1"/>
    <property type="molecule type" value="Genomic_DNA"/>
</dbReference>
<feature type="non-terminal residue" evidence="1">
    <location>
        <position position="1"/>
    </location>
</feature>
<comment type="caution">
    <text evidence="1">The sequence shown here is derived from an EMBL/GenBank/DDBJ whole genome shotgun (WGS) entry which is preliminary data.</text>
</comment>
<evidence type="ECO:0000313" key="1">
    <source>
        <dbReference type="EMBL" id="GMS95057.1"/>
    </source>
</evidence>
<accession>A0AAV5TLJ0</accession>
<dbReference type="PANTHER" id="PTHR46011">
    <property type="entry name" value="NUCLEAR HORMONE RECEPTOR FAMILY MEMBER NHR-86-RELATED"/>
    <property type="match status" value="1"/>
</dbReference>
<gene>
    <name evidence="1" type="ORF">PENTCL1PPCAC_17232</name>
</gene>
<dbReference type="GO" id="GO:0005634">
    <property type="term" value="C:nucleus"/>
    <property type="evidence" value="ECO:0007669"/>
    <property type="project" value="TreeGrafter"/>
</dbReference>
<dbReference type="Proteomes" id="UP001432027">
    <property type="component" value="Unassembled WGS sequence"/>
</dbReference>
<keyword evidence="2" id="KW-1185">Reference proteome</keyword>
<organism evidence="1 2">
    <name type="scientific">Pristionchus entomophagus</name>
    <dbReference type="NCBI Taxonomy" id="358040"/>
    <lineage>
        <taxon>Eukaryota</taxon>
        <taxon>Metazoa</taxon>
        <taxon>Ecdysozoa</taxon>
        <taxon>Nematoda</taxon>
        <taxon>Chromadorea</taxon>
        <taxon>Rhabditida</taxon>
        <taxon>Rhabditina</taxon>
        <taxon>Diplogasteromorpha</taxon>
        <taxon>Diplogasteroidea</taxon>
        <taxon>Neodiplogasteridae</taxon>
        <taxon>Pristionchus</taxon>
    </lineage>
</organism>
<proteinExistence type="predicted"/>
<sequence length="196" mass="23000">KDPSSILELIEREYNESVSRRTTEELRLVKLFELKPNLRQTNLNFYYAMYPIIIRELKIFLRILVPEIDQLSEHLRSSILCCVIGKFIALKCYFRTSKKFKDYGKCMCTLLTCFDLEDCEEWVTEKECAMRKRDLICTLRSYATEYLTILHQTMRMGDFTLTEFCALIAIAFCDMGDFIPIDPSPPPTDVQMQPSI</sequence>
<protein>
    <recommendedName>
        <fullName evidence="3">Nuclear receptor</fullName>
    </recommendedName>
</protein>
<dbReference type="PANTHER" id="PTHR46011:SF6">
    <property type="entry name" value="HIGH ZINC ACTIVATED NUCLEAR RECEPTOR PROTEIN"/>
    <property type="match status" value="1"/>
</dbReference>